<feature type="non-terminal residue" evidence="3">
    <location>
        <position position="936"/>
    </location>
</feature>
<keyword evidence="4" id="KW-1185">Reference proteome</keyword>
<dbReference type="InterPro" id="IPR005135">
    <property type="entry name" value="Endo/exonuclease/phosphatase"/>
</dbReference>
<comment type="caution">
    <text evidence="3">The sequence shown here is derived from an EMBL/GenBank/DDBJ whole genome shotgun (WGS) entry which is preliminary data.</text>
</comment>
<proteinExistence type="predicted"/>
<evidence type="ECO:0000256" key="1">
    <source>
        <dbReference type="SAM" id="MobiDB-lite"/>
    </source>
</evidence>
<evidence type="ECO:0000313" key="4">
    <source>
        <dbReference type="Proteomes" id="UP001465976"/>
    </source>
</evidence>
<dbReference type="InterPro" id="IPR036691">
    <property type="entry name" value="Endo/exonu/phosph_ase_sf"/>
</dbReference>
<accession>A0ABR3F2K7</accession>
<dbReference type="EMBL" id="JBAHYK010001136">
    <property type="protein sequence ID" value="KAL0569352.1"/>
    <property type="molecule type" value="Genomic_DNA"/>
</dbReference>
<evidence type="ECO:0000259" key="2">
    <source>
        <dbReference type="Pfam" id="PF14529"/>
    </source>
</evidence>
<dbReference type="Pfam" id="PF14529">
    <property type="entry name" value="Exo_endo_phos_2"/>
    <property type="match status" value="1"/>
</dbReference>
<feature type="region of interest" description="Disordered" evidence="1">
    <location>
        <begin position="1"/>
        <end position="140"/>
    </location>
</feature>
<feature type="compositionally biased region" description="Polar residues" evidence="1">
    <location>
        <begin position="89"/>
        <end position="105"/>
    </location>
</feature>
<reference evidence="3 4" key="1">
    <citation type="submission" date="2024-02" db="EMBL/GenBank/DDBJ databases">
        <title>A draft genome for the cacao thread blight pathogen Marasmius crinis-equi.</title>
        <authorList>
            <person name="Cohen S.P."/>
            <person name="Baruah I.K."/>
            <person name="Amoako-Attah I."/>
            <person name="Bukari Y."/>
            <person name="Meinhardt L.W."/>
            <person name="Bailey B.A."/>
        </authorList>
    </citation>
    <scope>NUCLEOTIDE SEQUENCE [LARGE SCALE GENOMIC DNA]</scope>
    <source>
        <strain evidence="3 4">GH-76</strain>
    </source>
</reference>
<sequence>MSSDSGGPPRGGRGRGRSVSVSQAAPRAAMSSSTGGGPVRGIPSSSSLQSDSGWPSTTPGAARERYSSALPSQRSRPPSRGSSVDPLSIGSQGSRAGSPAQTVTPGLQMDVDSEDEGGEEYQRQDTSRLVLSRSGDPSDVAADAGAVVSALVAIRSWINHHAFAEFSHSDIRLDDINLDARRLIGAIEDLQGPTDEETIRLPGPLPIHPSHGIAPRDTPFSPPVREREDDDMDGGAAPAPRLSVAGPTRGGRPVSNRPNLRGPPPRVNRATRPTGTTPWSYANAARRGATVQESVIAMARAAPSVPASQIMRAVTTTAGGRGKGRQKAKTKTPYYTAAGPSRKQVLVSFDTVKGSPAVSLPVVTGSVNAHLRSSGNAVKVLSTSPAYQGWSLMTSVVPSDKEILLIRRKVLDLLPADYRQDTWVGLPASTSYLKVEDVPYWKGDNRAAVITGEDMENTFSNSPLKDDLLALDGAPRIVHDSKKSTTCTVYFNIWDSQAGSRAKRLIDKRLHVRGKREQIRVPPFASDAGGGAILLLVVGPPNRGVHTAVVPTQLMSIAWRLDAAGGTLRQTPQSLPLRRASRAPTERFVLTVGANTLPRIGTVSSGGTASIVNGLMLDMRSLMENGNQVRVLSFNVAKNYLYLDVLLETLKDSFDILFIQEPPWRLIRYAPSASSLEGEAMVGAPLHPSWILMAGNAVGADQRPRVLTYVSRRLGPMRPASRFDVLSHRDILIMSLTCGGTVTHFVNVYSDVNGTAMRVLMDSRDRIPELALMAGDFNCHSSEWDPAFVGSQRGRAVKLVTLASHLGLGLLGTINLGPTFIPRTSGPRPSVLDLVFVKSDDTLRVLVTREVALQGPSDHIPVSVAVSAGEAPDITRQTLPSGGEKEAEFISGISDAMEHLGRASLSSAHQVEAAVAAFADRMGETWLALEGLVKQR</sequence>
<feature type="compositionally biased region" description="Polar residues" evidence="1">
    <location>
        <begin position="271"/>
        <end position="280"/>
    </location>
</feature>
<feature type="region of interest" description="Disordered" evidence="1">
    <location>
        <begin position="205"/>
        <end position="280"/>
    </location>
</feature>
<gene>
    <name evidence="3" type="ORF">V5O48_012615</name>
</gene>
<feature type="compositionally biased region" description="Low complexity" evidence="1">
    <location>
        <begin position="67"/>
        <end position="83"/>
    </location>
</feature>
<dbReference type="SUPFAM" id="SSF56219">
    <property type="entry name" value="DNase I-like"/>
    <property type="match status" value="1"/>
</dbReference>
<name>A0ABR3F2K7_9AGAR</name>
<dbReference type="Proteomes" id="UP001465976">
    <property type="component" value="Unassembled WGS sequence"/>
</dbReference>
<feature type="domain" description="Endonuclease/exonuclease/phosphatase" evidence="2">
    <location>
        <begin position="744"/>
        <end position="862"/>
    </location>
</feature>
<organism evidence="3 4">
    <name type="scientific">Marasmius crinis-equi</name>
    <dbReference type="NCBI Taxonomy" id="585013"/>
    <lineage>
        <taxon>Eukaryota</taxon>
        <taxon>Fungi</taxon>
        <taxon>Dikarya</taxon>
        <taxon>Basidiomycota</taxon>
        <taxon>Agaricomycotina</taxon>
        <taxon>Agaricomycetes</taxon>
        <taxon>Agaricomycetidae</taxon>
        <taxon>Agaricales</taxon>
        <taxon>Marasmiineae</taxon>
        <taxon>Marasmiaceae</taxon>
        <taxon>Marasmius</taxon>
    </lineage>
</organism>
<dbReference type="Gene3D" id="3.60.10.10">
    <property type="entry name" value="Endonuclease/exonuclease/phosphatase"/>
    <property type="match status" value="1"/>
</dbReference>
<evidence type="ECO:0000313" key="3">
    <source>
        <dbReference type="EMBL" id="KAL0569352.1"/>
    </source>
</evidence>
<feature type="compositionally biased region" description="Polar residues" evidence="1">
    <location>
        <begin position="43"/>
        <end position="59"/>
    </location>
</feature>
<protein>
    <recommendedName>
        <fullName evidence="2">Endonuclease/exonuclease/phosphatase domain-containing protein</fullName>
    </recommendedName>
</protein>